<dbReference type="EMBL" id="CP113865">
    <property type="protein sequence ID" value="WAM34937.1"/>
    <property type="molecule type" value="Genomic_DNA"/>
</dbReference>
<keyword evidence="4" id="KW-1185">Reference proteome</keyword>
<dbReference type="RefSeq" id="WP_045169472.1">
    <property type="nucleotide sequence ID" value="NZ_CP113865.1"/>
</dbReference>
<organism evidence="2 4">
    <name type="scientific">Caldicellulosiruptor morganii</name>
    <dbReference type="NCBI Taxonomy" id="1387555"/>
    <lineage>
        <taxon>Bacteria</taxon>
        <taxon>Bacillati</taxon>
        <taxon>Bacillota</taxon>
        <taxon>Bacillota incertae sedis</taxon>
        <taxon>Caldicellulosiruptorales</taxon>
        <taxon>Caldicellulosiruptoraceae</taxon>
        <taxon>Caldicellulosiruptor</taxon>
    </lineage>
</organism>
<evidence type="ECO:0000313" key="3">
    <source>
        <dbReference type="EMBL" id="WAM34937.1"/>
    </source>
</evidence>
<sequence>MNNKEGFFVKVFNIQNKRFPKISLYFIIAVIFEFVVALPVYLFLSKRIGVTLFILVLLVFVAILIYCIIMILKYFLSKKK</sequence>
<evidence type="ECO:0000256" key="1">
    <source>
        <dbReference type="SAM" id="Phobius"/>
    </source>
</evidence>
<feature type="transmembrane region" description="Helical" evidence="1">
    <location>
        <begin position="50"/>
        <end position="76"/>
    </location>
</feature>
<protein>
    <submittedName>
        <fullName evidence="2">Uncharacterized protein</fullName>
    </submittedName>
</protein>
<reference evidence="2" key="1">
    <citation type="submission" date="2022-12" db="EMBL/GenBank/DDBJ databases">
        <authorList>
            <person name="Bing R.G."/>
            <person name="Willard D.J."/>
            <person name="Manesh M.J.H."/>
            <person name="Laemthong T."/>
            <person name="Crosby J.R."/>
            <person name="Kelly R.M."/>
        </authorList>
    </citation>
    <scope>NUCLEOTIDE SEQUENCE</scope>
    <source>
        <strain evidence="2">DSM 8990</strain>
    </source>
</reference>
<keyword evidence="1" id="KW-0472">Membrane</keyword>
<keyword evidence="1" id="KW-1133">Transmembrane helix</keyword>
<evidence type="ECO:0000313" key="2">
    <source>
        <dbReference type="EMBL" id="WAM32785.1"/>
    </source>
</evidence>
<feature type="transmembrane region" description="Helical" evidence="1">
    <location>
        <begin position="22"/>
        <end position="44"/>
    </location>
</feature>
<name>A0ABY7BIX5_9FIRM</name>
<dbReference type="EMBL" id="CP113865">
    <property type="protein sequence ID" value="WAM32785.1"/>
    <property type="molecule type" value="Genomic_DNA"/>
</dbReference>
<proteinExistence type="predicted"/>
<keyword evidence="1" id="KW-0812">Transmembrane</keyword>
<dbReference type="Proteomes" id="UP001164909">
    <property type="component" value="Chromosome"/>
</dbReference>
<gene>
    <name evidence="3" type="ORF">OTK00_001205</name>
    <name evidence="2" type="ORF">OTK00_001231</name>
</gene>
<evidence type="ECO:0000313" key="4">
    <source>
        <dbReference type="Proteomes" id="UP001164909"/>
    </source>
</evidence>
<accession>A0ABY7BIX5</accession>